<keyword evidence="1" id="KW-0812">Transmembrane</keyword>
<dbReference type="OrthoDB" id="4061312at2759"/>
<dbReference type="PANTHER" id="PTHR34292:SF2">
    <property type="entry name" value="OUTER SPORE WALL PROTEIN LDS1"/>
    <property type="match status" value="1"/>
</dbReference>
<feature type="transmembrane region" description="Helical" evidence="1">
    <location>
        <begin position="177"/>
        <end position="199"/>
    </location>
</feature>
<feature type="transmembrane region" description="Helical" evidence="1">
    <location>
        <begin position="12"/>
        <end position="28"/>
    </location>
</feature>
<evidence type="ECO:0000313" key="2">
    <source>
        <dbReference type="EMBL" id="SCU80258.1"/>
    </source>
</evidence>
<feature type="transmembrane region" description="Helical" evidence="1">
    <location>
        <begin position="122"/>
        <end position="142"/>
    </location>
</feature>
<keyword evidence="1" id="KW-0472">Membrane</keyword>
<organism evidence="2 3">
    <name type="scientific">Lachancea meyersii CBS 8951</name>
    <dbReference type="NCBI Taxonomy" id="1266667"/>
    <lineage>
        <taxon>Eukaryota</taxon>
        <taxon>Fungi</taxon>
        <taxon>Dikarya</taxon>
        <taxon>Ascomycota</taxon>
        <taxon>Saccharomycotina</taxon>
        <taxon>Saccharomycetes</taxon>
        <taxon>Saccharomycetales</taxon>
        <taxon>Saccharomycetaceae</taxon>
        <taxon>Lachancea</taxon>
    </lineage>
</organism>
<dbReference type="PANTHER" id="PTHR34292">
    <property type="entry name" value="OUTER SPORE WALL PROTEIN LDS1"/>
    <property type="match status" value="1"/>
</dbReference>
<reference evidence="3" key="1">
    <citation type="submission" date="2016-03" db="EMBL/GenBank/DDBJ databases">
        <authorList>
            <person name="Devillers Hugo."/>
        </authorList>
    </citation>
    <scope>NUCLEOTIDE SEQUENCE [LARGE SCALE GENOMIC DNA]</scope>
</reference>
<dbReference type="GO" id="GO:0005619">
    <property type="term" value="C:ascospore wall"/>
    <property type="evidence" value="ECO:0007669"/>
    <property type="project" value="TreeGrafter"/>
</dbReference>
<sequence length="219" mass="24770">MTFIFLTYLSKFVLVSMVYYLIVFPFVLGINTVLWGPLGITVAVVHSILQVNMYATALTRLHSFEYATLMFEKLVKSRSDHAALVNLIYLPAVQPMRVEPKRHWSKSIPVLLFKLAIRASNFSVLFVISFVPIAGVFIVRLLRSGAIGYQYSVPFLAMQKPLQLNQGDVFYREFGRYAAFGIVSGFLECMPLLSGLIIASNYIGRGFWLLDESRSNHIS</sequence>
<accession>A0A1G4IU76</accession>
<dbReference type="GO" id="GO:0005628">
    <property type="term" value="C:prospore membrane"/>
    <property type="evidence" value="ECO:0007669"/>
    <property type="project" value="TreeGrafter"/>
</dbReference>
<evidence type="ECO:0000313" key="3">
    <source>
        <dbReference type="Proteomes" id="UP000191144"/>
    </source>
</evidence>
<gene>
    <name evidence="2" type="ORF">LAME_0B02234G</name>
</gene>
<dbReference type="AlphaFoldDB" id="A0A1G4IU76"/>
<name>A0A1G4IU76_9SACH</name>
<feature type="transmembrane region" description="Helical" evidence="1">
    <location>
        <begin position="34"/>
        <end position="55"/>
    </location>
</feature>
<proteinExistence type="predicted"/>
<dbReference type="Proteomes" id="UP000191144">
    <property type="component" value="Chromosome B"/>
</dbReference>
<protein>
    <submittedName>
        <fullName evidence="2">LAME_0B02234g1_1</fullName>
    </submittedName>
</protein>
<keyword evidence="1" id="KW-1133">Transmembrane helix</keyword>
<dbReference type="GO" id="GO:0005811">
    <property type="term" value="C:lipid droplet"/>
    <property type="evidence" value="ECO:0007669"/>
    <property type="project" value="TreeGrafter"/>
</dbReference>
<dbReference type="EMBL" id="LT598478">
    <property type="protein sequence ID" value="SCU80258.1"/>
    <property type="molecule type" value="Genomic_DNA"/>
</dbReference>
<dbReference type="InterPro" id="IPR052786">
    <property type="entry name" value="Spore_wall_assembly"/>
</dbReference>
<evidence type="ECO:0000256" key="1">
    <source>
        <dbReference type="SAM" id="Phobius"/>
    </source>
</evidence>
<keyword evidence="3" id="KW-1185">Reference proteome</keyword>